<accession>A0AA35ZZN2</accession>
<feature type="compositionally biased region" description="Low complexity" evidence="2">
    <location>
        <begin position="70"/>
        <end position="81"/>
    </location>
</feature>
<evidence type="ECO:0000313" key="3">
    <source>
        <dbReference type="EMBL" id="CAI9301889.1"/>
    </source>
</evidence>
<evidence type="ECO:0008006" key="5">
    <source>
        <dbReference type="Google" id="ProtNLM"/>
    </source>
</evidence>
<dbReference type="AlphaFoldDB" id="A0AA35ZZN2"/>
<evidence type="ECO:0000313" key="4">
    <source>
        <dbReference type="Proteomes" id="UP001177003"/>
    </source>
</evidence>
<keyword evidence="4" id="KW-1185">Reference proteome</keyword>
<proteinExistence type="predicted"/>
<protein>
    <recommendedName>
        <fullName evidence="5">Retrotransposon gag domain-containing protein</fullName>
    </recommendedName>
</protein>
<name>A0AA35ZZN2_LACSI</name>
<gene>
    <name evidence="3" type="ORF">LSALG_LOCUS40408</name>
</gene>
<feature type="coiled-coil region" evidence="1">
    <location>
        <begin position="22"/>
        <end position="52"/>
    </location>
</feature>
<feature type="region of interest" description="Disordered" evidence="2">
    <location>
        <begin position="70"/>
        <end position="97"/>
    </location>
</feature>
<organism evidence="3 4">
    <name type="scientific">Lactuca saligna</name>
    <name type="common">Willowleaf lettuce</name>
    <dbReference type="NCBI Taxonomy" id="75948"/>
    <lineage>
        <taxon>Eukaryota</taxon>
        <taxon>Viridiplantae</taxon>
        <taxon>Streptophyta</taxon>
        <taxon>Embryophyta</taxon>
        <taxon>Tracheophyta</taxon>
        <taxon>Spermatophyta</taxon>
        <taxon>Magnoliopsida</taxon>
        <taxon>eudicotyledons</taxon>
        <taxon>Gunneridae</taxon>
        <taxon>Pentapetalae</taxon>
        <taxon>asterids</taxon>
        <taxon>campanulids</taxon>
        <taxon>Asterales</taxon>
        <taxon>Asteraceae</taxon>
        <taxon>Cichorioideae</taxon>
        <taxon>Cichorieae</taxon>
        <taxon>Lactucinae</taxon>
        <taxon>Lactuca</taxon>
    </lineage>
</organism>
<keyword evidence="1" id="KW-0175">Coiled coil</keyword>
<sequence>MHSNSLATMGNNYNHRQINKLLKLTESNANILEDLINRVERMEAELQKFRQNQYEGSDSEFERFSASPPQYYKQQPPSYHQQPPPQLDQLNDAGETSSDEECEWGFCLVTRQNQHLSKVDLIPLFKKNLSFDEFSEWVTEVERFFEFYEIPEDERVEFVTYRLEEEAFSWWELIQNLNMRFNKQPIKEWTEMKEMLMARFLDINCFVTEEYQSSHAES</sequence>
<evidence type="ECO:0000256" key="2">
    <source>
        <dbReference type="SAM" id="MobiDB-lite"/>
    </source>
</evidence>
<evidence type="ECO:0000256" key="1">
    <source>
        <dbReference type="SAM" id="Coils"/>
    </source>
</evidence>
<dbReference type="EMBL" id="OX465085">
    <property type="protein sequence ID" value="CAI9301889.1"/>
    <property type="molecule type" value="Genomic_DNA"/>
</dbReference>
<reference evidence="3" key="1">
    <citation type="submission" date="2023-04" db="EMBL/GenBank/DDBJ databases">
        <authorList>
            <person name="Vijverberg K."/>
            <person name="Xiong W."/>
            <person name="Schranz E."/>
        </authorList>
    </citation>
    <scope>NUCLEOTIDE SEQUENCE</scope>
</reference>
<dbReference type="Proteomes" id="UP001177003">
    <property type="component" value="Chromosome 9"/>
</dbReference>